<dbReference type="Pfam" id="PF04892">
    <property type="entry name" value="VanZ"/>
    <property type="match status" value="1"/>
</dbReference>
<feature type="transmembrane region" description="Helical" evidence="1">
    <location>
        <begin position="6"/>
        <end position="27"/>
    </location>
</feature>
<evidence type="ECO:0000256" key="1">
    <source>
        <dbReference type="SAM" id="Phobius"/>
    </source>
</evidence>
<protein>
    <submittedName>
        <fullName evidence="3">VanZ family protein</fullName>
    </submittedName>
</protein>
<dbReference type="PANTHER" id="PTHR36834">
    <property type="entry name" value="MEMBRANE PROTEIN-RELATED"/>
    <property type="match status" value="1"/>
</dbReference>
<feature type="transmembrane region" description="Helical" evidence="1">
    <location>
        <begin position="191"/>
        <end position="209"/>
    </location>
</feature>
<organism evidence="3 4">
    <name type="scientific">Rubellimicrobium rubrum</name>
    <dbReference type="NCBI Taxonomy" id="2585369"/>
    <lineage>
        <taxon>Bacteria</taxon>
        <taxon>Pseudomonadati</taxon>
        <taxon>Pseudomonadota</taxon>
        <taxon>Alphaproteobacteria</taxon>
        <taxon>Rhodobacterales</taxon>
        <taxon>Roseobacteraceae</taxon>
        <taxon>Rubellimicrobium</taxon>
    </lineage>
</organism>
<keyword evidence="1" id="KW-0812">Transmembrane</keyword>
<evidence type="ECO:0000313" key="4">
    <source>
        <dbReference type="Proteomes" id="UP000305887"/>
    </source>
</evidence>
<name>A0A5C4N570_9RHOB</name>
<sequence length="212" mass="23800">MYPMPLPHLLGLVALSAVLGTLVLAALGYAGGLRATTRLLPVLFATLFFLALTQLPLPDPSLLTIQCPLLGAQPNWVPFYTAQQVVTEWREYLAHPDWIPLHLLSLGSGEVEIWRQSRTLGAFLFDTWTFSAVMNYLVCIPIGAFLPSQRLRWRDTVVLGFFLSLLIELTQLTAAWGHYPCAYRKFDMDDLVLNTLGVTLGFAVARRWLRPM</sequence>
<feature type="domain" description="VanZ-like" evidence="2">
    <location>
        <begin position="44"/>
        <end position="206"/>
    </location>
</feature>
<comment type="caution">
    <text evidence="3">The sequence shown here is derived from an EMBL/GenBank/DDBJ whole genome shotgun (WGS) entry which is preliminary data.</text>
</comment>
<reference evidence="3 4" key="1">
    <citation type="submission" date="2019-06" db="EMBL/GenBank/DDBJ databases">
        <title>YIM 131921 draft genome.</title>
        <authorList>
            <person name="Jiang L."/>
        </authorList>
    </citation>
    <scope>NUCLEOTIDE SEQUENCE [LARGE SCALE GENOMIC DNA]</scope>
    <source>
        <strain evidence="3 4">YIM 131921</strain>
    </source>
</reference>
<gene>
    <name evidence="3" type="ORF">FHG66_01765</name>
</gene>
<keyword evidence="1" id="KW-0472">Membrane</keyword>
<feature type="transmembrane region" description="Helical" evidence="1">
    <location>
        <begin position="158"/>
        <end position="179"/>
    </location>
</feature>
<feature type="transmembrane region" description="Helical" evidence="1">
    <location>
        <begin position="39"/>
        <end position="57"/>
    </location>
</feature>
<proteinExistence type="predicted"/>
<dbReference type="InterPro" id="IPR053150">
    <property type="entry name" value="Teicoplanin_resist-assoc"/>
</dbReference>
<dbReference type="OrthoDB" id="4822551at2"/>
<dbReference type="PANTHER" id="PTHR36834:SF1">
    <property type="entry name" value="INTEGRAL MEMBRANE PROTEIN"/>
    <property type="match status" value="1"/>
</dbReference>
<dbReference type="AlphaFoldDB" id="A0A5C4N570"/>
<dbReference type="Proteomes" id="UP000305887">
    <property type="component" value="Unassembled WGS sequence"/>
</dbReference>
<keyword evidence="1" id="KW-1133">Transmembrane helix</keyword>
<evidence type="ECO:0000259" key="2">
    <source>
        <dbReference type="Pfam" id="PF04892"/>
    </source>
</evidence>
<accession>A0A5C4N570</accession>
<dbReference type="InterPro" id="IPR006976">
    <property type="entry name" value="VanZ-like"/>
</dbReference>
<keyword evidence="4" id="KW-1185">Reference proteome</keyword>
<dbReference type="EMBL" id="VDFU01000001">
    <property type="protein sequence ID" value="TNC53035.1"/>
    <property type="molecule type" value="Genomic_DNA"/>
</dbReference>
<feature type="transmembrane region" description="Helical" evidence="1">
    <location>
        <begin position="128"/>
        <end position="146"/>
    </location>
</feature>
<evidence type="ECO:0000313" key="3">
    <source>
        <dbReference type="EMBL" id="TNC53035.1"/>
    </source>
</evidence>